<dbReference type="Pfam" id="PF08590">
    <property type="entry name" value="DUF1771"/>
    <property type="match status" value="1"/>
</dbReference>
<dbReference type="InterPro" id="IPR036063">
    <property type="entry name" value="Smr_dom_sf"/>
</dbReference>
<dbReference type="SMART" id="SM00463">
    <property type="entry name" value="SMR"/>
    <property type="match status" value="1"/>
</dbReference>
<dbReference type="PANTHER" id="PTHR47676:SF1">
    <property type="entry name" value="SMR DOMAIN-CONTAINING PROTEIN"/>
    <property type="match status" value="1"/>
</dbReference>
<dbReference type="InterPro" id="IPR002625">
    <property type="entry name" value="Smr_dom"/>
</dbReference>
<dbReference type="PANTHER" id="PTHR47676">
    <property type="entry name" value="OS01G0225100 PROTEIN"/>
    <property type="match status" value="1"/>
</dbReference>
<dbReference type="Gene3D" id="3.30.1370.110">
    <property type="match status" value="1"/>
</dbReference>
<dbReference type="EMBL" id="JACGWK010001416">
    <property type="protein sequence ID" value="KAL0289066.1"/>
    <property type="molecule type" value="Genomic_DNA"/>
</dbReference>
<accession>A0AAW2J397</accession>
<dbReference type="SUPFAM" id="SSF160443">
    <property type="entry name" value="SMR domain-like"/>
    <property type="match status" value="1"/>
</dbReference>
<dbReference type="Pfam" id="PF24767">
    <property type="entry name" value="UBA_At5g58720"/>
    <property type="match status" value="1"/>
</dbReference>
<proteinExistence type="predicted"/>
<reference evidence="3" key="1">
    <citation type="submission" date="2020-06" db="EMBL/GenBank/DDBJ databases">
        <authorList>
            <person name="Li T."/>
            <person name="Hu X."/>
            <person name="Zhang T."/>
            <person name="Song X."/>
            <person name="Zhang H."/>
            <person name="Dai N."/>
            <person name="Sheng W."/>
            <person name="Hou X."/>
            <person name="Wei L."/>
        </authorList>
    </citation>
    <scope>NUCLEOTIDE SEQUENCE</scope>
    <source>
        <strain evidence="3">G01</strain>
        <tissue evidence="3">Leaf</tissue>
    </source>
</reference>
<evidence type="ECO:0000259" key="2">
    <source>
        <dbReference type="PROSITE" id="PS50828"/>
    </source>
</evidence>
<sequence>MKQSKKKKRSRASSKGNAENHGKIADEKEQGILKNLLEGFASVSVEEAASTYREAASDLSKAAEIPTTSAVLEEQSATCSSSSRNYDAGSSSSSNASEVFVVANNFLQDGFKQKSKHKLKKVVASAGTVSTVLGKDYVRSIPKKVSSKMKGFREENWSKEEAEQFLCSMLGDDCELSLAVVSDVLCQCDYNLDKALDVLLELSASSKEQVSGYCESSSSRGDAQYLLESNYTLIDRMSDSISHSSDIELQDNIWFTGNLSRNVSKTIKTGESNRLTETENLESELPQKVLESLFNMPTPKTAEHEPNTMNWRNVVKKMTSLGHRFEPGDNEQGHPIHAKGDEYQVYREAAKQHWNSMKSYYQKATTAFTNGEKEYAAYLSQQGRLQNKMAREADEKASQDIFTARNESIENVITIDLHGQHIKQAMKLLKLHLLFGAYVRSVRSFRVITGCGSHGVGKSKLKNSVINLLQKECIAWSEEPWTLFIRLDGQRDFSFLDSGSDSD</sequence>
<evidence type="ECO:0000313" key="3">
    <source>
        <dbReference type="EMBL" id="KAL0289066.1"/>
    </source>
</evidence>
<dbReference type="Pfam" id="PF01713">
    <property type="entry name" value="Smr"/>
    <property type="match status" value="1"/>
</dbReference>
<feature type="domain" description="Smr" evidence="2">
    <location>
        <begin position="415"/>
        <end position="488"/>
    </location>
</feature>
<name>A0AAW2J397_9LAMI</name>
<dbReference type="SMART" id="SM01162">
    <property type="entry name" value="DUF1771"/>
    <property type="match status" value="1"/>
</dbReference>
<evidence type="ECO:0000256" key="1">
    <source>
        <dbReference type="SAM" id="MobiDB-lite"/>
    </source>
</evidence>
<gene>
    <name evidence="3" type="ORF">Sangu_2629500</name>
</gene>
<dbReference type="AlphaFoldDB" id="A0AAW2J397"/>
<feature type="compositionally biased region" description="Basic residues" evidence="1">
    <location>
        <begin position="1"/>
        <end position="12"/>
    </location>
</feature>
<dbReference type="PROSITE" id="PS50828">
    <property type="entry name" value="SMR"/>
    <property type="match status" value="1"/>
</dbReference>
<protein>
    <submittedName>
        <fullName evidence="3">SMR domain-containing protein</fullName>
    </submittedName>
</protein>
<dbReference type="InterPro" id="IPR056254">
    <property type="entry name" value="At5g58720/SDE5-like_UBA-like"/>
</dbReference>
<reference evidence="3" key="2">
    <citation type="journal article" date="2024" name="Plant">
        <title>Genomic evolution and insights into agronomic trait innovations of Sesamum species.</title>
        <authorList>
            <person name="Miao H."/>
            <person name="Wang L."/>
            <person name="Qu L."/>
            <person name="Liu H."/>
            <person name="Sun Y."/>
            <person name="Le M."/>
            <person name="Wang Q."/>
            <person name="Wei S."/>
            <person name="Zheng Y."/>
            <person name="Lin W."/>
            <person name="Duan Y."/>
            <person name="Cao H."/>
            <person name="Xiong S."/>
            <person name="Wang X."/>
            <person name="Wei L."/>
            <person name="Li C."/>
            <person name="Ma Q."/>
            <person name="Ju M."/>
            <person name="Zhao R."/>
            <person name="Li G."/>
            <person name="Mu C."/>
            <person name="Tian Q."/>
            <person name="Mei H."/>
            <person name="Zhang T."/>
            <person name="Gao T."/>
            <person name="Zhang H."/>
        </authorList>
    </citation>
    <scope>NUCLEOTIDE SEQUENCE</scope>
    <source>
        <strain evidence="3">G01</strain>
    </source>
</reference>
<feature type="region of interest" description="Disordered" evidence="1">
    <location>
        <begin position="1"/>
        <end position="28"/>
    </location>
</feature>
<organism evidence="3">
    <name type="scientific">Sesamum angustifolium</name>
    <dbReference type="NCBI Taxonomy" id="2727405"/>
    <lineage>
        <taxon>Eukaryota</taxon>
        <taxon>Viridiplantae</taxon>
        <taxon>Streptophyta</taxon>
        <taxon>Embryophyta</taxon>
        <taxon>Tracheophyta</taxon>
        <taxon>Spermatophyta</taxon>
        <taxon>Magnoliopsida</taxon>
        <taxon>eudicotyledons</taxon>
        <taxon>Gunneridae</taxon>
        <taxon>Pentapetalae</taxon>
        <taxon>asterids</taxon>
        <taxon>lamiids</taxon>
        <taxon>Lamiales</taxon>
        <taxon>Pedaliaceae</taxon>
        <taxon>Sesamum</taxon>
    </lineage>
</organism>
<comment type="caution">
    <text evidence="3">The sequence shown here is derived from an EMBL/GenBank/DDBJ whole genome shotgun (WGS) entry which is preliminary data.</text>
</comment>
<feature type="compositionally biased region" description="Basic and acidic residues" evidence="1">
    <location>
        <begin position="18"/>
        <end position="28"/>
    </location>
</feature>
<dbReference type="InterPro" id="IPR013899">
    <property type="entry name" value="DUF1771"/>
</dbReference>
<dbReference type="InterPro" id="IPR055319">
    <property type="entry name" value="At5g58720-like"/>
</dbReference>